<evidence type="ECO:0000256" key="2">
    <source>
        <dbReference type="ARBA" id="ARBA00022692"/>
    </source>
</evidence>
<keyword evidence="2" id="KW-0812">Transmembrane</keyword>
<dbReference type="EMBL" id="JAGGNH010000003">
    <property type="protein sequence ID" value="KAJ0976904.1"/>
    <property type="molecule type" value="Genomic_DNA"/>
</dbReference>
<evidence type="ECO:0000256" key="4">
    <source>
        <dbReference type="ARBA" id="ARBA00023136"/>
    </source>
</evidence>
<sequence>MARSPPFAGGLLLLLLLSAATFVPLRLLAAQRHFEGFEDASDVVDDDDPFDSQPSIPSPSLSLSVSSPEAPSDPITPPPPSPIDASELWDEDEFEGIPITNPISSPADLDPVPVQDPSLLPADSPKPSSRPLRSYTIEIVCISFLIAFTLNYFIGRRENELIALAWASKFATKDSIFDKNFSLLGAGEHKDAPLLLKEARDVFKFWASGRRCCKGLIATLELKSRHDLISRMWEMVFMKKDTITFEVMMNDDAMDHVVLAVARRKASKAMQKETRDLQRFTSVLAWAPAGRKWVSEELAIVAESKEVTGDLITDVVLDQVFGEKAFEKFGKGFISLHFSDQYPGSHSKMLIFKFALPDAKNMADMTRLVALVPYYIDLIGHYKLSSQARSKTDAARSKAAQEAYKELQNARREALQKRKEEKRRFIDEAEAKFTVEAISKREEKERVRQSKKSKPRIKMMRSH</sequence>
<accession>A0A9D5CPM5</accession>
<evidence type="ECO:0000313" key="8">
    <source>
        <dbReference type="EMBL" id="KAJ0976904.1"/>
    </source>
</evidence>
<reference evidence="8" key="2">
    <citation type="journal article" date="2022" name="Hortic Res">
        <title>The genome of Dioscorea zingiberensis sheds light on the biosynthesis, origin and evolution of the medicinally important diosgenin saponins.</title>
        <authorList>
            <person name="Li Y."/>
            <person name="Tan C."/>
            <person name="Li Z."/>
            <person name="Guo J."/>
            <person name="Li S."/>
            <person name="Chen X."/>
            <person name="Wang C."/>
            <person name="Dai X."/>
            <person name="Yang H."/>
            <person name="Song W."/>
            <person name="Hou L."/>
            <person name="Xu J."/>
            <person name="Tong Z."/>
            <person name="Xu A."/>
            <person name="Yuan X."/>
            <person name="Wang W."/>
            <person name="Yang Q."/>
            <person name="Chen L."/>
            <person name="Sun Z."/>
            <person name="Wang K."/>
            <person name="Pan B."/>
            <person name="Chen J."/>
            <person name="Bao Y."/>
            <person name="Liu F."/>
            <person name="Qi X."/>
            <person name="Gang D.R."/>
            <person name="Wen J."/>
            <person name="Li J."/>
        </authorList>
    </citation>
    <scope>NUCLEOTIDE SEQUENCE</scope>
    <source>
        <strain evidence="8">Dzin_1.0</strain>
    </source>
</reference>
<evidence type="ECO:0000256" key="5">
    <source>
        <dbReference type="SAM" id="Coils"/>
    </source>
</evidence>
<evidence type="ECO:0008006" key="10">
    <source>
        <dbReference type="Google" id="ProtNLM"/>
    </source>
</evidence>
<comment type="subcellular location">
    <subcellularLocation>
        <location evidence="1">Membrane</location>
        <topology evidence="1">Single-pass membrane protein</topology>
    </subcellularLocation>
</comment>
<keyword evidence="5" id="KW-0175">Coiled coil</keyword>
<evidence type="ECO:0000256" key="7">
    <source>
        <dbReference type="SAM" id="SignalP"/>
    </source>
</evidence>
<protein>
    <recommendedName>
        <fullName evidence="10">Coiled-coil domain-containing protein 47</fullName>
    </recommendedName>
</protein>
<feature type="compositionally biased region" description="Basic residues" evidence="6">
    <location>
        <begin position="449"/>
        <end position="463"/>
    </location>
</feature>
<organism evidence="8 9">
    <name type="scientific">Dioscorea zingiberensis</name>
    <dbReference type="NCBI Taxonomy" id="325984"/>
    <lineage>
        <taxon>Eukaryota</taxon>
        <taxon>Viridiplantae</taxon>
        <taxon>Streptophyta</taxon>
        <taxon>Embryophyta</taxon>
        <taxon>Tracheophyta</taxon>
        <taxon>Spermatophyta</taxon>
        <taxon>Magnoliopsida</taxon>
        <taxon>Liliopsida</taxon>
        <taxon>Dioscoreales</taxon>
        <taxon>Dioscoreaceae</taxon>
        <taxon>Dioscorea</taxon>
    </lineage>
</organism>
<evidence type="ECO:0000256" key="6">
    <source>
        <dbReference type="SAM" id="MobiDB-lite"/>
    </source>
</evidence>
<dbReference type="Proteomes" id="UP001085076">
    <property type="component" value="Miscellaneous, Linkage group lg03"/>
</dbReference>
<feature type="signal peptide" evidence="7">
    <location>
        <begin position="1"/>
        <end position="21"/>
    </location>
</feature>
<evidence type="ECO:0000256" key="3">
    <source>
        <dbReference type="ARBA" id="ARBA00022989"/>
    </source>
</evidence>
<evidence type="ECO:0000256" key="1">
    <source>
        <dbReference type="ARBA" id="ARBA00004167"/>
    </source>
</evidence>
<feature type="region of interest" description="Disordered" evidence="6">
    <location>
        <begin position="42"/>
        <end position="86"/>
    </location>
</feature>
<dbReference type="PANTHER" id="PTHR12883:SF0">
    <property type="entry name" value="PAT COMPLEX SUBUNIT CCDC47"/>
    <property type="match status" value="1"/>
</dbReference>
<comment type="caution">
    <text evidence="8">The sequence shown here is derived from an EMBL/GenBank/DDBJ whole genome shotgun (WGS) entry which is preliminary data.</text>
</comment>
<keyword evidence="7" id="KW-0732">Signal</keyword>
<dbReference type="GO" id="GO:0032469">
    <property type="term" value="P:endoplasmic reticulum calcium ion homeostasis"/>
    <property type="evidence" value="ECO:0007669"/>
    <property type="project" value="InterPro"/>
</dbReference>
<reference evidence="8" key="1">
    <citation type="submission" date="2021-03" db="EMBL/GenBank/DDBJ databases">
        <authorList>
            <person name="Li Z."/>
            <person name="Yang C."/>
        </authorList>
    </citation>
    <scope>NUCLEOTIDE SEQUENCE</scope>
    <source>
        <strain evidence="8">Dzin_1.0</strain>
        <tissue evidence="8">Leaf</tissue>
    </source>
</reference>
<feature type="chain" id="PRO_5039572666" description="Coiled-coil domain-containing protein 47" evidence="7">
    <location>
        <begin position="22"/>
        <end position="463"/>
    </location>
</feature>
<dbReference type="Pfam" id="PF07946">
    <property type="entry name" value="CCDC47"/>
    <property type="match status" value="1"/>
</dbReference>
<dbReference type="OrthoDB" id="10039147at2759"/>
<feature type="compositionally biased region" description="Low complexity" evidence="6">
    <location>
        <begin position="51"/>
        <end position="73"/>
    </location>
</feature>
<feature type="region of interest" description="Disordered" evidence="6">
    <location>
        <begin position="440"/>
        <end position="463"/>
    </location>
</feature>
<evidence type="ECO:0000313" key="9">
    <source>
        <dbReference type="Proteomes" id="UP001085076"/>
    </source>
</evidence>
<feature type="region of interest" description="Disordered" evidence="6">
    <location>
        <begin position="100"/>
        <end position="130"/>
    </location>
</feature>
<dbReference type="GO" id="GO:0005783">
    <property type="term" value="C:endoplasmic reticulum"/>
    <property type="evidence" value="ECO:0007669"/>
    <property type="project" value="InterPro"/>
</dbReference>
<feature type="coiled-coil region" evidence="5">
    <location>
        <begin position="397"/>
        <end position="432"/>
    </location>
</feature>
<dbReference type="GO" id="GO:0005509">
    <property type="term" value="F:calcium ion binding"/>
    <property type="evidence" value="ECO:0007669"/>
    <property type="project" value="InterPro"/>
</dbReference>
<proteinExistence type="predicted"/>
<keyword evidence="4" id="KW-0472">Membrane</keyword>
<gene>
    <name evidence="8" type="ORF">J5N97_012378</name>
</gene>
<name>A0A9D5CPM5_9LILI</name>
<dbReference type="GO" id="GO:0016020">
    <property type="term" value="C:membrane"/>
    <property type="evidence" value="ECO:0007669"/>
    <property type="project" value="UniProtKB-SubCell"/>
</dbReference>
<dbReference type="PANTHER" id="PTHR12883">
    <property type="entry name" value="ADIPOCYTE-SPECIFIC PROTEIN 4-RELATED"/>
    <property type="match status" value="1"/>
</dbReference>
<dbReference type="InterPro" id="IPR012879">
    <property type="entry name" value="CCDC47"/>
</dbReference>
<keyword evidence="3" id="KW-1133">Transmembrane helix</keyword>
<keyword evidence="9" id="KW-1185">Reference proteome</keyword>
<dbReference type="AlphaFoldDB" id="A0A9D5CPM5"/>